<evidence type="ECO:0000313" key="5">
    <source>
        <dbReference type="EMBL" id="ABF40982.1"/>
    </source>
</evidence>
<dbReference type="FunFam" id="3.40.640.10:FF:000046">
    <property type="entry name" value="Cystathionine gamma-lyase"/>
    <property type="match status" value="1"/>
</dbReference>
<dbReference type="Proteomes" id="UP000002432">
    <property type="component" value="Chromosome"/>
</dbReference>
<dbReference type="Gene3D" id="3.40.640.10">
    <property type="entry name" value="Type I PLP-dependent aspartate aminotransferase-like (Major domain)"/>
    <property type="match status" value="1"/>
</dbReference>
<comment type="similarity">
    <text evidence="4">Belongs to the trans-sulfuration enzymes family.</text>
</comment>
<dbReference type="EMBL" id="CP000360">
    <property type="protein sequence ID" value="ABF40982.1"/>
    <property type="molecule type" value="Genomic_DNA"/>
</dbReference>
<dbReference type="SUPFAM" id="SSF53383">
    <property type="entry name" value="PLP-dependent transferases"/>
    <property type="match status" value="1"/>
</dbReference>
<dbReference type="InterPro" id="IPR054542">
    <property type="entry name" value="Cys_met_metab_PP"/>
</dbReference>
<dbReference type="GO" id="GO:0016846">
    <property type="term" value="F:carbon-sulfur lyase activity"/>
    <property type="evidence" value="ECO:0007669"/>
    <property type="project" value="TreeGrafter"/>
</dbReference>
<evidence type="ECO:0000313" key="6">
    <source>
        <dbReference type="Proteomes" id="UP000002432"/>
    </source>
</evidence>
<proteinExistence type="inferred from homology"/>
<evidence type="ECO:0000256" key="1">
    <source>
        <dbReference type="ARBA" id="ARBA00001933"/>
    </source>
</evidence>
<accession>Q1IQ68</accession>
<dbReference type="FunFam" id="3.90.1150.10:FF:000033">
    <property type="entry name" value="Cystathionine gamma-synthase"/>
    <property type="match status" value="1"/>
</dbReference>
<dbReference type="EC" id="2.5.1.48" evidence="5"/>
<dbReference type="CDD" id="cd00614">
    <property type="entry name" value="CGS_like"/>
    <property type="match status" value="1"/>
</dbReference>
<keyword evidence="2 3" id="KW-0663">Pyridoxal phosphate</keyword>
<dbReference type="AlphaFoldDB" id="Q1IQ68"/>
<dbReference type="PANTHER" id="PTHR11808">
    <property type="entry name" value="TRANS-SULFURATION ENZYME FAMILY MEMBER"/>
    <property type="match status" value="1"/>
</dbReference>
<dbReference type="Gene3D" id="3.90.1150.10">
    <property type="entry name" value="Aspartate Aminotransferase, domain 1"/>
    <property type="match status" value="1"/>
</dbReference>
<dbReference type="GO" id="GO:0019346">
    <property type="term" value="P:transsulfuration"/>
    <property type="evidence" value="ECO:0007669"/>
    <property type="project" value="InterPro"/>
</dbReference>
<comment type="cofactor">
    <cofactor evidence="1 4">
        <name>pyridoxal 5'-phosphate</name>
        <dbReference type="ChEBI" id="CHEBI:597326"/>
    </cofactor>
</comment>
<evidence type="ECO:0000256" key="4">
    <source>
        <dbReference type="RuleBase" id="RU362118"/>
    </source>
</evidence>
<keyword evidence="6" id="KW-1185">Reference proteome</keyword>
<dbReference type="InterPro" id="IPR015424">
    <property type="entry name" value="PyrdxlP-dep_Trfase"/>
</dbReference>
<protein>
    <submittedName>
        <fullName evidence="5">Cystathionine gamma-synthase</fullName>
        <ecNumber evidence="5">2.5.1.48</ecNumber>
    </submittedName>
</protein>
<dbReference type="PANTHER" id="PTHR11808:SF80">
    <property type="entry name" value="CYSTATHIONINE GAMMA-LYASE"/>
    <property type="match status" value="1"/>
</dbReference>
<feature type="modified residue" description="N6-(pyridoxal phosphate)lysine" evidence="3">
    <location>
        <position position="201"/>
    </location>
</feature>
<evidence type="ECO:0000256" key="3">
    <source>
        <dbReference type="PIRSR" id="PIRSR001434-2"/>
    </source>
</evidence>
<organism evidence="5 6">
    <name type="scientific">Koribacter versatilis (strain Ellin345)</name>
    <dbReference type="NCBI Taxonomy" id="204669"/>
    <lineage>
        <taxon>Bacteria</taxon>
        <taxon>Pseudomonadati</taxon>
        <taxon>Acidobacteriota</taxon>
        <taxon>Terriglobia</taxon>
        <taxon>Terriglobales</taxon>
        <taxon>Candidatus Korobacteraceae</taxon>
        <taxon>Candidatus Korobacter</taxon>
    </lineage>
</organism>
<gene>
    <name evidence="5" type="ordered locus">Acid345_1981</name>
</gene>
<dbReference type="HOGENOM" id="CLU_018986_2_0_0"/>
<dbReference type="GO" id="GO:0030170">
    <property type="term" value="F:pyridoxal phosphate binding"/>
    <property type="evidence" value="ECO:0007669"/>
    <property type="project" value="InterPro"/>
</dbReference>
<dbReference type="InterPro" id="IPR000277">
    <property type="entry name" value="Cys/Met-Metab_PyrdxlP-dep_enz"/>
</dbReference>
<dbReference type="InterPro" id="IPR015422">
    <property type="entry name" value="PyrdxlP-dep_Trfase_small"/>
</dbReference>
<dbReference type="RefSeq" id="WP_011522783.1">
    <property type="nucleotide sequence ID" value="NC_008009.1"/>
</dbReference>
<dbReference type="EnsemblBacteria" id="ABF40982">
    <property type="protein sequence ID" value="ABF40982"/>
    <property type="gene ID" value="Acid345_1981"/>
</dbReference>
<dbReference type="GO" id="GO:0003962">
    <property type="term" value="F:cystathionine gamma-synthase activity"/>
    <property type="evidence" value="ECO:0007669"/>
    <property type="project" value="UniProtKB-EC"/>
</dbReference>
<dbReference type="PIRSF" id="PIRSF001434">
    <property type="entry name" value="CGS"/>
    <property type="match status" value="1"/>
</dbReference>
<dbReference type="STRING" id="204669.Acid345_1981"/>
<dbReference type="OrthoDB" id="9803887at2"/>
<dbReference type="Pfam" id="PF01053">
    <property type="entry name" value="Cys_Met_Meta_PP"/>
    <property type="match status" value="1"/>
</dbReference>
<keyword evidence="5" id="KW-0808">Transferase</keyword>
<sequence length="400" mass="43096">MPSEDLDISTLAIRGGRSLDSHASSILFPLYQTSTFVHDAVGVDKGFSYSRVSNPTVDALEKAIGVLEGTPPAVCFRTGMAAVTTLFLSVLRAGDHAVLSEVIYGGTMRLFREILDHLGITASFVDTSDAANVERAIRPETKIIFIETPGNPTLKLTDIAAVAEVAKRHSILLAVDNTFLTSLLQNVFELGADISLLSTTKYIDGHNATLGGSLATHDEKLLERFRLIRKTIGTTQAPFEAWLTLQGMKTLPARLKLHCENAQIIAEWLEAHPAVARVYFPGLDSCEQKALADKQQNAPGGMIAFELKAGFDATIRALNHVKLCSRAESLGGLETLITHPSSTTHADVEPQVRRALGISDGLVRLSVGLEAAQDIIADLEQAFEAAGCCPASEEVRNEVR</sequence>
<name>Q1IQ68_KORVE</name>
<dbReference type="PROSITE" id="PS00868">
    <property type="entry name" value="CYS_MET_METAB_PP"/>
    <property type="match status" value="1"/>
</dbReference>
<dbReference type="InterPro" id="IPR015421">
    <property type="entry name" value="PyrdxlP-dep_Trfase_major"/>
</dbReference>
<reference evidence="5 6" key="1">
    <citation type="journal article" date="2009" name="Appl. Environ. Microbiol.">
        <title>Three genomes from the phylum Acidobacteria provide insight into the lifestyles of these microorganisms in soils.</title>
        <authorList>
            <person name="Ward N.L."/>
            <person name="Challacombe J.F."/>
            <person name="Janssen P.H."/>
            <person name="Henrissat B."/>
            <person name="Coutinho P.M."/>
            <person name="Wu M."/>
            <person name="Xie G."/>
            <person name="Haft D.H."/>
            <person name="Sait M."/>
            <person name="Badger J."/>
            <person name="Barabote R.D."/>
            <person name="Bradley B."/>
            <person name="Brettin T.S."/>
            <person name="Brinkac L.M."/>
            <person name="Bruce D."/>
            <person name="Creasy T."/>
            <person name="Daugherty S.C."/>
            <person name="Davidsen T.M."/>
            <person name="DeBoy R.T."/>
            <person name="Detter J.C."/>
            <person name="Dodson R.J."/>
            <person name="Durkin A.S."/>
            <person name="Ganapathy A."/>
            <person name="Gwinn-Giglio M."/>
            <person name="Han C.S."/>
            <person name="Khouri H."/>
            <person name="Kiss H."/>
            <person name="Kothari S.P."/>
            <person name="Madupu R."/>
            <person name="Nelson K.E."/>
            <person name="Nelson W.C."/>
            <person name="Paulsen I."/>
            <person name="Penn K."/>
            <person name="Ren Q."/>
            <person name="Rosovitz M.J."/>
            <person name="Selengut J.D."/>
            <person name="Shrivastava S."/>
            <person name="Sullivan S.A."/>
            <person name="Tapia R."/>
            <person name="Thompson L.S."/>
            <person name="Watkins K.L."/>
            <person name="Yang Q."/>
            <person name="Yu C."/>
            <person name="Zafar N."/>
            <person name="Zhou L."/>
            <person name="Kuske C.R."/>
        </authorList>
    </citation>
    <scope>NUCLEOTIDE SEQUENCE [LARGE SCALE GENOMIC DNA]</scope>
    <source>
        <strain evidence="5 6">Ellin345</strain>
    </source>
</reference>
<dbReference type="GO" id="GO:0005737">
    <property type="term" value="C:cytoplasm"/>
    <property type="evidence" value="ECO:0007669"/>
    <property type="project" value="TreeGrafter"/>
</dbReference>
<dbReference type="GO" id="GO:0009086">
    <property type="term" value="P:methionine biosynthetic process"/>
    <property type="evidence" value="ECO:0007669"/>
    <property type="project" value="UniProtKB-ARBA"/>
</dbReference>
<dbReference type="eggNOG" id="COG0626">
    <property type="taxonomic scope" value="Bacteria"/>
</dbReference>
<dbReference type="KEGG" id="aba:Acid345_1981"/>
<evidence type="ECO:0000256" key="2">
    <source>
        <dbReference type="ARBA" id="ARBA00022898"/>
    </source>
</evidence>